<organism evidence="1 2">
    <name type="scientific">Trapa incisa</name>
    <dbReference type="NCBI Taxonomy" id="236973"/>
    <lineage>
        <taxon>Eukaryota</taxon>
        <taxon>Viridiplantae</taxon>
        <taxon>Streptophyta</taxon>
        <taxon>Embryophyta</taxon>
        <taxon>Tracheophyta</taxon>
        <taxon>Spermatophyta</taxon>
        <taxon>Magnoliopsida</taxon>
        <taxon>eudicotyledons</taxon>
        <taxon>Gunneridae</taxon>
        <taxon>Pentapetalae</taxon>
        <taxon>rosids</taxon>
        <taxon>malvids</taxon>
        <taxon>Myrtales</taxon>
        <taxon>Lythraceae</taxon>
        <taxon>Trapa</taxon>
    </lineage>
</organism>
<accession>A0AAN7JI53</accession>
<gene>
    <name evidence="1" type="ORF">SAY87_010619</name>
</gene>
<keyword evidence="2" id="KW-1185">Reference proteome</keyword>
<reference evidence="1 2" key="1">
    <citation type="journal article" date="2023" name="Hortic Res">
        <title>Pangenome of water caltrop reveals structural variations and asymmetric subgenome divergence after allopolyploidization.</title>
        <authorList>
            <person name="Zhang X."/>
            <person name="Chen Y."/>
            <person name="Wang L."/>
            <person name="Yuan Y."/>
            <person name="Fang M."/>
            <person name="Shi L."/>
            <person name="Lu R."/>
            <person name="Comes H.P."/>
            <person name="Ma Y."/>
            <person name="Chen Y."/>
            <person name="Huang G."/>
            <person name="Zhou Y."/>
            <person name="Zheng Z."/>
            <person name="Qiu Y."/>
        </authorList>
    </citation>
    <scope>NUCLEOTIDE SEQUENCE [LARGE SCALE GENOMIC DNA]</scope>
    <source>
        <tissue evidence="1">Roots</tissue>
    </source>
</reference>
<evidence type="ECO:0000313" key="2">
    <source>
        <dbReference type="Proteomes" id="UP001345219"/>
    </source>
</evidence>
<proteinExistence type="predicted"/>
<protein>
    <submittedName>
        <fullName evidence="1">Uncharacterized protein</fullName>
    </submittedName>
</protein>
<dbReference type="EMBL" id="JAXIOK010000022">
    <property type="protein sequence ID" value="KAK4744307.1"/>
    <property type="molecule type" value="Genomic_DNA"/>
</dbReference>
<dbReference type="AlphaFoldDB" id="A0AAN7JI53"/>
<name>A0AAN7JI53_9MYRT</name>
<evidence type="ECO:0000313" key="1">
    <source>
        <dbReference type="EMBL" id="KAK4744307.1"/>
    </source>
</evidence>
<dbReference type="Proteomes" id="UP001345219">
    <property type="component" value="Chromosome 9"/>
</dbReference>
<comment type="caution">
    <text evidence="1">The sequence shown here is derived from an EMBL/GenBank/DDBJ whole genome shotgun (WGS) entry which is preliminary data.</text>
</comment>
<sequence>MLVCNIRCFGGSALAIIDSEYIEHCLTLLELFSLVLAHNNVSQWNLNFI</sequence>